<evidence type="ECO:0000313" key="2">
    <source>
        <dbReference type="Proteomes" id="UP001060085"/>
    </source>
</evidence>
<sequence>MSNFVGVLVSDPWLQSQFTQVELRGLKSKFLSGRNQSGKVTLGDLPPVMSKLKSLSELLTEDEIKSILSESSPNMDEEIDFESFLRAFLNLQARATEKLGDSKTNSSFLKAATTTHRHTISESEKSSYVSHINSFLGQDPFLKEFLPIDPSSDALFDLVKDGVLICKLINVAVPGTIDERAINTKRLLNPWERNENHTLCLNSAKAIGCTVVNIGTQDLVEARPHLVVSLISQIIKIQLLADLNLKKTPQLVELVEDSKDVEELISLSPEKVLLKWMNFHLKKAGYKKQVTNFSSDLKDGEAYAHLLNALAPEHGTTTTLDAKDPNERANLILEQAEKLDCKRYVTPKDIVEGSPNLNLAFVAQIFQHRNGLSVDNKKLSFAEMMTDDAQTSREERCFRFWMNSLGIDTYVNNVFEDVRSGWVLLEVLDKISPGSVNWKQATKPPIKMPFRKVENCNQVIRIGKSLNFSLVNVAGNDVVQGNKKLILAFLWQLMRFSMLQLLKNLRSHSQGKEITDADILIWANKKVKSSGRRSQMESFKDKSLSTGKFFLELLSSVEPRVVNWSLVTKGETDEDKKLNATYIISVARKLGCSIFLLPEDIMEVNQKMMLTLTASIMYWSLQQKAAEQESSPSEGKRTPEPPGEESAEDKESAPGIRYSDSNASLSSQDLDIKNEESSLQSEEDPSNKD</sequence>
<dbReference type="EMBL" id="CM044701">
    <property type="protein sequence ID" value="KAI5683215.1"/>
    <property type="molecule type" value="Genomic_DNA"/>
</dbReference>
<reference evidence="2" key="1">
    <citation type="journal article" date="2023" name="Nat. Plants">
        <title>Single-cell RNA sequencing provides a high-resolution roadmap for understanding the multicellular compartmentation of specialized metabolism.</title>
        <authorList>
            <person name="Sun S."/>
            <person name="Shen X."/>
            <person name="Li Y."/>
            <person name="Li Y."/>
            <person name="Wang S."/>
            <person name="Li R."/>
            <person name="Zhang H."/>
            <person name="Shen G."/>
            <person name="Guo B."/>
            <person name="Wei J."/>
            <person name="Xu J."/>
            <person name="St-Pierre B."/>
            <person name="Chen S."/>
            <person name="Sun C."/>
        </authorList>
    </citation>
    <scope>NUCLEOTIDE SEQUENCE [LARGE SCALE GENOMIC DNA]</scope>
</reference>
<comment type="caution">
    <text evidence="1">The sequence shown here is derived from an EMBL/GenBank/DDBJ whole genome shotgun (WGS) entry which is preliminary data.</text>
</comment>
<proteinExistence type="predicted"/>
<keyword evidence="2" id="KW-1185">Reference proteome</keyword>
<name>A0ACC0CE95_CATRO</name>
<dbReference type="Proteomes" id="UP001060085">
    <property type="component" value="Linkage Group LG01"/>
</dbReference>
<accession>A0ACC0CE95</accession>
<protein>
    <submittedName>
        <fullName evidence="1">Uncharacterized protein</fullName>
    </submittedName>
</protein>
<evidence type="ECO:0000313" key="1">
    <source>
        <dbReference type="EMBL" id="KAI5683215.1"/>
    </source>
</evidence>
<gene>
    <name evidence="1" type="ORF">M9H77_04443</name>
</gene>
<organism evidence="1 2">
    <name type="scientific">Catharanthus roseus</name>
    <name type="common">Madagascar periwinkle</name>
    <name type="synonym">Vinca rosea</name>
    <dbReference type="NCBI Taxonomy" id="4058"/>
    <lineage>
        <taxon>Eukaryota</taxon>
        <taxon>Viridiplantae</taxon>
        <taxon>Streptophyta</taxon>
        <taxon>Embryophyta</taxon>
        <taxon>Tracheophyta</taxon>
        <taxon>Spermatophyta</taxon>
        <taxon>Magnoliopsida</taxon>
        <taxon>eudicotyledons</taxon>
        <taxon>Gunneridae</taxon>
        <taxon>Pentapetalae</taxon>
        <taxon>asterids</taxon>
        <taxon>lamiids</taxon>
        <taxon>Gentianales</taxon>
        <taxon>Apocynaceae</taxon>
        <taxon>Rauvolfioideae</taxon>
        <taxon>Vinceae</taxon>
        <taxon>Catharanthinae</taxon>
        <taxon>Catharanthus</taxon>
    </lineage>
</organism>